<reference evidence="1" key="3">
    <citation type="journal article" date="2017" name="Nature">
        <title>Genome sequence of the progenitor of the wheat D genome Aegilops tauschii.</title>
        <authorList>
            <person name="Luo M.C."/>
            <person name="Gu Y.Q."/>
            <person name="Puiu D."/>
            <person name="Wang H."/>
            <person name="Twardziok S.O."/>
            <person name="Deal K.R."/>
            <person name="Huo N."/>
            <person name="Zhu T."/>
            <person name="Wang L."/>
            <person name="Wang Y."/>
            <person name="McGuire P.E."/>
            <person name="Liu S."/>
            <person name="Long H."/>
            <person name="Ramasamy R.K."/>
            <person name="Rodriguez J.C."/>
            <person name="Van S.L."/>
            <person name="Yuan L."/>
            <person name="Wang Z."/>
            <person name="Xia Z."/>
            <person name="Xiao L."/>
            <person name="Anderson O.D."/>
            <person name="Ouyang S."/>
            <person name="Liang Y."/>
            <person name="Zimin A.V."/>
            <person name="Pertea G."/>
            <person name="Qi P."/>
            <person name="Bennetzen J.L."/>
            <person name="Dai X."/>
            <person name="Dawson M.W."/>
            <person name="Muller H.G."/>
            <person name="Kugler K."/>
            <person name="Rivarola-Duarte L."/>
            <person name="Spannagl M."/>
            <person name="Mayer K.F.X."/>
            <person name="Lu F.H."/>
            <person name="Bevan M.W."/>
            <person name="Leroy P."/>
            <person name="Li P."/>
            <person name="You F.M."/>
            <person name="Sun Q."/>
            <person name="Liu Z."/>
            <person name="Lyons E."/>
            <person name="Wicker T."/>
            <person name="Salzberg S.L."/>
            <person name="Devos K.M."/>
            <person name="Dvorak J."/>
        </authorList>
    </citation>
    <scope>NUCLEOTIDE SEQUENCE [LARGE SCALE GENOMIC DNA]</scope>
    <source>
        <strain evidence="1">cv. AL8/78</strain>
    </source>
</reference>
<reference evidence="2" key="2">
    <citation type="journal article" date="2017" name="Nat. Plants">
        <title>The Aegilops tauschii genome reveals multiple impacts of transposons.</title>
        <authorList>
            <person name="Zhao G."/>
            <person name="Zou C."/>
            <person name="Li K."/>
            <person name="Wang K."/>
            <person name="Li T."/>
            <person name="Gao L."/>
            <person name="Zhang X."/>
            <person name="Wang H."/>
            <person name="Yang Z."/>
            <person name="Liu X."/>
            <person name="Jiang W."/>
            <person name="Mao L."/>
            <person name="Kong X."/>
            <person name="Jiao Y."/>
            <person name="Jia J."/>
        </authorList>
    </citation>
    <scope>NUCLEOTIDE SEQUENCE [LARGE SCALE GENOMIC DNA]</scope>
    <source>
        <strain evidence="2">cv. AL8/78</strain>
    </source>
</reference>
<protein>
    <submittedName>
        <fullName evidence="1">Uncharacterized protein</fullName>
    </submittedName>
</protein>
<sequence length="153" mass="17275">DMFPAPAEKASCSDDAPLREILKTDLLTFPESAAMDPRELDDAVDRIIREYDPATATPVAQGMVRFDDNRIMAAFYNAEGLVKIPTAAELAPTGVFPQGWLEARRQELDEEVQAHKRKEPHSMGVLLAKIRVDLLTKGYVDVPKLYLDYWREK</sequence>
<reference evidence="1" key="5">
    <citation type="journal article" date="2021" name="G3 (Bethesda)">
        <title>Aegilops tauschii genome assembly Aet v5.0 features greater sequence contiguity and improved annotation.</title>
        <authorList>
            <person name="Wang L."/>
            <person name="Zhu T."/>
            <person name="Rodriguez J.C."/>
            <person name="Deal K.R."/>
            <person name="Dubcovsky J."/>
            <person name="McGuire P.E."/>
            <person name="Lux T."/>
            <person name="Spannagl M."/>
            <person name="Mayer K.F.X."/>
            <person name="Baldrich P."/>
            <person name="Meyers B.C."/>
            <person name="Huo N."/>
            <person name="Gu Y.Q."/>
            <person name="Zhou H."/>
            <person name="Devos K.M."/>
            <person name="Bennetzen J.L."/>
            <person name="Unver T."/>
            <person name="Budak H."/>
            <person name="Gulick P.J."/>
            <person name="Galiba G."/>
            <person name="Kalapos B."/>
            <person name="Nelson D.R."/>
            <person name="Li P."/>
            <person name="You F.M."/>
            <person name="Luo M.C."/>
            <person name="Dvorak J."/>
        </authorList>
    </citation>
    <scope>NUCLEOTIDE SEQUENCE [LARGE SCALE GENOMIC DNA]</scope>
    <source>
        <strain evidence="1">cv. AL8/78</strain>
    </source>
</reference>
<dbReference type="Proteomes" id="UP000015105">
    <property type="component" value="Chromosome 3D"/>
</dbReference>
<dbReference type="Gramene" id="AET3Gv21244100.1">
    <property type="protein sequence ID" value="AET3Gv21244100.1"/>
    <property type="gene ID" value="AET3Gv21244100"/>
</dbReference>
<keyword evidence="2" id="KW-1185">Reference proteome</keyword>
<reference evidence="2" key="1">
    <citation type="journal article" date="2014" name="Science">
        <title>Ancient hybridizations among the ancestral genomes of bread wheat.</title>
        <authorList>
            <consortium name="International Wheat Genome Sequencing Consortium,"/>
            <person name="Marcussen T."/>
            <person name="Sandve S.R."/>
            <person name="Heier L."/>
            <person name="Spannagl M."/>
            <person name="Pfeifer M."/>
            <person name="Jakobsen K.S."/>
            <person name="Wulff B.B."/>
            <person name="Steuernagel B."/>
            <person name="Mayer K.F."/>
            <person name="Olsen O.A."/>
        </authorList>
    </citation>
    <scope>NUCLEOTIDE SEQUENCE [LARGE SCALE GENOMIC DNA]</scope>
    <source>
        <strain evidence="2">cv. AL8/78</strain>
    </source>
</reference>
<organism evidence="1 2">
    <name type="scientific">Aegilops tauschii subsp. strangulata</name>
    <name type="common">Goatgrass</name>
    <dbReference type="NCBI Taxonomy" id="200361"/>
    <lineage>
        <taxon>Eukaryota</taxon>
        <taxon>Viridiplantae</taxon>
        <taxon>Streptophyta</taxon>
        <taxon>Embryophyta</taxon>
        <taxon>Tracheophyta</taxon>
        <taxon>Spermatophyta</taxon>
        <taxon>Magnoliopsida</taxon>
        <taxon>Liliopsida</taxon>
        <taxon>Poales</taxon>
        <taxon>Poaceae</taxon>
        <taxon>BOP clade</taxon>
        <taxon>Pooideae</taxon>
        <taxon>Triticodae</taxon>
        <taxon>Triticeae</taxon>
        <taxon>Triticinae</taxon>
        <taxon>Aegilops</taxon>
    </lineage>
</organism>
<dbReference type="EnsemblPlants" id="AET3Gv21244100.1">
    <property type="protein sequence ID" value="AET3Gv21244100.1"/>
    <property type="gene ID" value="AET3Gv21244100"/>
</dbReference>
<accession>A0A453GXE8</accession>
<evidence type="ECO:0000313" key="2">
    <source>
        <dbReference type="Proteomes" id="UP000015105"/>
    </source>
</evidence>
<reference evidence="1" key="4">
    <citation type="submission" date="2019-03" db="UniProtKB">
        <authorList>
            <consortium name="EnsemblPlants"/>
        </authorList>
    </citation>
    <scope>IDENTIFICATION</scope>
</reference>
<evidence type="ECO:0000313" key="1">
    <source>
        <dbReference type="EnsemblPlants" id="AET3Gv21244100.1"/>
    </source>
</evidence>
<name>A0A453GXE8_AEGTS</name>
<proteinExistence type="predicted"/>
<dbReference type="AlphaFoldDB" id="A0A453GXE8"/>